<evidence type="ECO:0000256" key="2">
    <source>
        <dbReference type="ARBA" id="ARBA00022490"/>
    </source>
</evidence>
<reference evidence="12 13" key="1">
    <citation type="journal article" date="2016" name="Nat. Commun.">
        <title>Thousands of microbial genomes shed light on interconnected biogeochemical processes in an aquifer system.</title>
        <authorList>
            <person name="Anantharaman K."/>
            <person name="Brown C.T."/>
            <person name="Hug L.A."/>
            <person name="Sharon I."/>
            <person name="Castelle C.J."/>
            <person name="Probst A.J."/>
            <person name="Thomas B.C."/>
            <person name="Singh A."/>
            <person name="Wilkins M.J."/>
            <person name="Karaoz U."/>
            <person name="Brodie E.L."/>
            <person name="Williams K.H."/>
            <person name="Hubbard S.S."/>
            <person name="Banfield J.F."/>
        </authorList>
    </citation>
    <scope>NUCLEOTIDE SEQUENCE [LARGE SCALE GENOMIC DNA]</scope>
</reference>
<evidence type="ECO:0000256" key="1">
    <source>
        <dbReference type="ARBA" id="ARBA00022472"/>
    </source>
</evidence>
<comment type="similarity">
    <text evidence="7">Belongs to the NusA family.</text>
</comment>
<evidence type="ECO:0000256" key="3">
    <source>
        <dbReference type="ARBA" id="ARBA00022814"/>
    </source>
</evidence>
<dbReference type="InterPro" id="IPR015946">
    <property type="entry name" value="KH_dom-like_a/b"/>
</dbReference>
<dbReference type="Gene3D" id="3.30.300.20">
    <property type="match status" value="2"/>
</dbReference>
<evidence type="ECO:0000256" key="5">
    <source>
        <dbReference type="ARBA" id="ARBA00023015"/>
    </source>
</evidence>
<keyword evidence="3 7" id="KW-0889">Transcription antitermination</keyword>
<evidence type="ECO:0000256" key="6">
    <source>
        <dbReference type="ARBA" id="ARBA00023163"/>
    </source>
</evidence>
<dbReference type="CDD" id="cd22529">
    <property type="entry name" value="KH-II_NusA_rpt2"/>
    <property type="match status" value="1"/>
</dbReference>
<comment type="function">
    <text evidence="7">Participates in both transcription termination and antitermination.</text>
</comment>
<dbReference type="InterPro" id="IPR030842">
    <property type="entry name" value="TF_NusA_bacterial"/>
</dbReference>
<comment type="subunit">
    <text evidence="7">Monomer. Binds directly to the core enzyme of the DNA-dependent RNA polymerase and to nascent RNA.</text>
</comment>
<dbReference type="GO" id="GO:0003700">
    <property type="term" value="F:DNA-binding transcription factor activity"/>
    <property type="evidence" value="ECO:0007669"/>
    <property type="project" value="InterPro"/>
</dbReference>
<dbReference type="HAMAP" id="MF_00945_B">
    <property type="entry name" value="NusA_B"/>
    <property type="match status" value="1"/>
</dbReference>
<dbReference type="Pfam" id="PF08529">
    <property type="entry name" value="NusA_N"/>
    <property type="match status" value="1"/>
</dbReference>
<keyword evidence="2 7" id="KW-0963">Cytoplasm</keyword>
<organism evidence="12 13">
    <name type="scientific">Candidatus Uhrbacteria bacterium RIFCSPLOWO2_01_FULL_47_24</name>
    <dbReference type="NCBI Taxonomy" id="1802401"/>
    <lineage>
        <taxon>Bacteria</taxon>
        <taxon>Candidatus Uhriibacteriota</taxon>
    </lineage>
</organism>
<dbReference type="STRING" id="1802401.A3B21_04490"/>
<dbReference type="InterPro" id="IPR009019">
    <property type="entry name" value="KH_sf_prok-type"/>
</dbReference>
<feature type="domain" description="Transcription factor NusA N-terminal" evidence="9">
    <location>
        <begin position="5"/>
        <end position="171"/>
    </location>
</feature>
<dbReference type="CDD" id="cd02134">
    <property type="entry name" value="KH-II_NusA_rpt1"/>
    <property type="match status" value="1"/>
</dbReference>
<evidence type="ECO:0000256" key="8">
    <source>
        <dbReference type="SAM" id="MobiDB-lite"/>
    </source>
</evidence>
<dbReference type="Proteomes" id="UP000176897">
    <property type="component" value="Unassembled WGS sequence"/>
</dbReference>
<dbReference type="SUPFAM" id="SSF69705">
    <property type="entry name" value="Transcription factor NusA, N-terminal domain"/>
    <property type="match status" value="1"/>
</dbReference>
<dbReference type="SUPFAM" id="SSF54814">
    <property type="entry name" value="Prokaryotic type KH domain (KH-domain type II)"/>
    <property type="match status" value="2"/>
</dbReference>
<dbReference type="GO" id="GO:0005829">
    <property type="term" value="C:cytosol"/>
    <property type="evidence" value="ECO:0007669"/>
    <property type="project" value="TreeGrafter"/>
</dbReference>
<sequence length="409" mass="44392">MASPIVQAIKQICEEKGLSYESVLTTIEAALAAAYRKDFGTKNQNIKVEFDPETGAMRAFDIKIVARDFTEEELEAMKEGEGEARQGNVSSQLAPSPQSSPTEVEGEIEKEVEKFNPKTMMMVSGARAIKADAELGEELRIELEIPHAFGRMAAQTAKQVITQKLREAERQSIFEEWSGKEGIIMIGVSGRREGRLQFVDFGRTSAILPLGEQIPQESYRPGERMKFYVKSVGMGSKGPEIIVSRADSRMVSALFTLEIPEVQSGVVEIKGVAREAGSRSKLAVISKDPNIDPIGSCIGQRGGRIQTIIAEIGGEKIDVIQWYEDAEKFISAALSPAKVKKVALDSETKIANVTVPDVELSLAIGRAGQNVRLASKLTGWRINILGEGGQAVASSEEAPAAETPNLNVQ</sequence>
<feature type="domain" description="Transcription factor NusA first KH" evidence="10">
    <location>
        <begin position="245"/>
        <end position="322"/>
    </location>
</feature>
<dbReference type="Gene3D" id="3.30.1480.10">
    <property type="entry name" value="NusA, N-terminal domain"/>
    <property type="match status" value="1"/>
</dbReference>
<protein>
    <recommendedName>
        <fullName evidence="7">Transcription termination/antitermination protein NusA</fullName>
    </recommendedName>
</protein>
<feature type="compositionally biased region" description="Low complexity" evidence="8">
    <location>
        <begin position="90"/>
        <end position="103"/>
    </location>
</feature>
<keyword evidence="6 7" id="KW-0804">Transcription</keyword>
<evidence type="ECO:0000313" key="12">
    <source>
        <dbReference type="EMBL" id="OGL81679.1"/>
    </source>
</evidence>
<dbReference type="SUPFAM" id="SSF50249">
    <property type="entry name" value="Nucleic acid-binding proteins"/>
    <property type="match status" value="1"/>
</dbReference>
<dbReference type="InterPro" id="IPR058582">
    <property type="entry name" value="KH_NusA_2nd"/>
</dbReference>
<dbReference type="Pfam" id="PF26594">
    <property type="entry name" value="KH_NusA_2nd"/>
    <property type="match status" value="1"/>
</dbReference>
<keyword evidence="1 7" id="KW-0806">Transcription termination</keyword>
<evidence type="ECO:0000259" key="9">
    <source>
        <dbReference type="Pfam" id="PF08529"/>
    </source>
</evidence>
<dbReference type="Pfam" id="PF13184">
    <property type="entry name" value="KH_NusA_1st"/>
    <property type="match status" value="1"/>
</dbReference>
<dbReference type="Gene3D" id="2.40.50.140">
    <property type="entry name" value="Nucleic acid-binding proteins"/>
    <property type="match status" value="1"/>
</dbReference>
<feature type="domain" description="NusA-like second KH" evidence="11">
    <location>
        <begin position="327"/>
        <end position="386"/>
    </location>
</feature>
<comment type="caution">
    <text evidence="12">The sequence shown here is derived from an EMBL/GenBank/DDBJ whole genome shotgun (WGS) entry which is preliminary data.</text>
</comment>
<dbReference type="GO" id="GO:0006353">
    <property type="term" value="P:DNA-templated transcription termination"/>
    <property type="evidence" value="ECO:0007669"/>
    <property type="project" value="UniProtKB-UniRule"/>
</dbReference>
<dbReference type="InterPro" id="IPR012340">
    <property type="entry name" value="NA-bd_OB-fold"/>
</dbReference>
<dbReference type="InterPro" id="IPR013735">
    <property type="entry name" value="TF_NusA_N"/>
</dbReference>
<dbReference type="FunFam" id="3.30.300.20:FF:000002">
    <property type="entry name" value="Transcription termination/antitermination protein NusA"/>
    <property type="match status" value="1"/>
</dbReference>
<proteinExistence type="inferred from homology"/>
<evidence type="ECO:0000256" key="4">
    <source>
        <dbReference type="ARBA" id="ARBA00022884"/>
    </source>
</evidence>
<dbReference type="AlphaFoldDB" id="A0A1F7UTU9"/>
<feature type="region of interest" description="Disordered" evidence="8">
    <location>
        <begin position="76"/>
        <end position="108"/>
    </location>
</feature>
<evidence type="ECO:0000259" key="11">
    <source>
        <dbReference type="Pfam" id="PF26594"/>
    </source>
</evidence>
<dbReference type="GO" id="GO:0031564">
    <property type="term" value="P:transcription antitermination"/>
    <property type="evidence" value="ECO:0007669"/>
    <property type="project" value="UniProtKB-UniRule"/>
</dbReference>
<evidence type="ECO:0000259" key="10">
    <source>
        <dbReference type="Pfam" id="PF13184"/>
    </source>
</evidence>
<comment type="subcellular location">
    <subcellularLocation>
        <location evidence="7">Cytoplasm</location>
    </subcellularLocation>
</comment>
<dbReference type="NCBIfam" id="TIGR01953">
    <property type="entry name" value="NusA"/>
    <property type="match status" value="1"/>
</dbReference>
<accession>A0A1F7UTU9</accession>
<dbReference type="CDD" id="cd04455">
    <property type="entry name" value="S1_NusA"/>
    <property type="match status" value="1"/>
</dbReference>
<dbReference type="InterPro" id="IPR025249">
    <property type="entry name" value="TF_NusA_KH_1st"/>
</dbReference>
<dbReference type="InterPro" id="IPR010213">
    <property type="entry name" value="TF_NusA"/>
</dbReference>
<dbReference type="GO" id="GO:0003723">
    <property type="term" value="F:RNA binding"/>
    <property type="evidence" value="ECO:0007669"/>
    <property type="project" value="UniProtKB-UniRule"/>
</dbReference>
<dbReference type="InterPro" id="IPR036555">
    <property type="entry name" value="NusA_N_sf"/>
</dbReference>
<dbReference type="FunFam" id="3.30.300.20:FF:000005">
    <property type="entry name" value="Transcription termination/antitermination protein NusA"/>
    <property type="match status" value="1"/>
</dbReference>
<dbReference type="EMBL" id="MGEJ01000003">
    <property type="protein sequence ID" value="OGL81679.1"/>
    <property type="molecule type" value="Genomic_DNA"/>
</dbReference>
<gene>
    <name evidence="7" type="primary">nusA</name>
    <name evidence="12" type="ORF">A3B21_04490</name>
</gene>
<keyword evidence="5 7" id="KW-0805">Transcription regulation</keyword>
<keyword evidence="4 7" id="KW-0694">RNA-binding</keyword>
<dbReference type="PANTHER" id="PTHR22648:SF0">
    <property type="entry name" value="TRANSCRIPTION TERMINATION_ANTITERMINATION PROTEIN NUSA"/>
    <property type="match status" value="1"/>
</dbReference>
<dbReference type="PANTHER" id="PTHR22648">
    <property type="entry name" value="TRANSCRIPTION TERMINATION FACTOR NUSA"/>
    <property type="match status" value="1"/>
</dbReference>
<name>A0A1F7UTU9_9BACT</name>
<evidence type="ECO:0000313" key="13">
    <source>
        <dbReference type="Proteomes" id="UP000176897"/>
    </source>
</evidence>
<dbReference type="PROSITE" id="PS50084">
    <property type="entry name" value="KH_TYPE_1"/>
    <property type="match status" value="1"/>
</dbReference>
<evidence type="ECO:0000256" key="7">
    <source>
        <dbReference type="HAMAP-Rule" id="MF_00945"/>
    </source>
</evidence>